<accession>D4U015</accession>
<name>D4U015_9ACTO</name>
<organism evidence="1 2">
    <name type="scientific">Schaalia odontolytica F0309</name>
    <dbReference type="NCBI Taxonomy" id="649742"/>
    <lineage>
        <taxon>Bacteria</taxon>
        <taxon>Bacillati</taxon>
        <taxon>Actinomycetota</taxon>
        <taxon>Actinomycetes</taxon>
        <taxon>Actinomycetales</taxon>
        <taxon>Actinomycetaceae</taxon>
        <taxon>Schaalia</taxon>
    </lineage>
</organism>
<evidence type="ECO:0000313" key="1">
    <source>
        <dbReference type="EMBL" id="EFF79516.1"/>
    </source>
</evidence>
<dbReference type="HOGENOM" id="CLU_3003692_0_0_11"/>
<comment type="caution">
    <text evidence="1">The sequence shown here is derived from an EMBL/GenBank/DDBJ whole genome shotgun (WGS) entry which is preliminary data.</text>
</comment>
<gene>
    <name evidence="1" type="ORF">HMPREF0970_01551</name>
</gene>
<evidence type="ECO:0000313" key="2">
    <source>
        <dbReference type="Proteomes" id="UP000003150"/>
    </source>
</evidence>
<sequence>MDNWRSASRLWINHGDGSRRPGGGAAGCVCRPLVKPGLPLRVWLAWRVKPVSPLRV</sequence>
<dbReference type="Proteomes" id="UP000003150">
    <property type="component" value="Unassembled WGS sequence"/>
</dbReference>
<dbReference type="AlphaFoldDB" id="D4U015"/>
<reference evidence="1 2" key="1">
    <citation type="submission" date="2009-10" db="EMBL/GenBank/DDBJ databases">
        <authorList>
            <person name="Weinstock G."/>
            <person name="Sodergren E."/>
            <person name="Clifton S."/>
            <person name="Fulton L."/>
            <person name="Fulton B."/>
            <person name="Courtney L."/>
            <person name="Fronick C."/>
            <person name="Harrison M."/>
            <person name="Strong C."/>
            <person name="Farmer C."/>
            <person name="Delahaunty K."/>
            <person name="Markovic C."/>
            <person name="Hall O."/>
            <person name="Minx P."/>
            <person name="Tomlinson C."/>
            <person name="Mitreva M."/>
            <person name="Nelson J."/>
            <person name="Hou S."/>
            <person name="Wollam A."/>
            <person name="Pepin K.H."/>
            <person name="Johnson M."/>
            <person name="Bhonagiri V."/>
            <person name="Nash W.E."/>
            <person name="Warren W."/>
            <person name="Chinwalla A."/>
            <person name="Mardis E.R."/>
            <person name="Wilson R.K."/>
        </authorList>
    </citation>
    <scope>NUCLEOTIDE SEQUENCE [LARGE SCALE GENOMIC DNA]</scope>
    <source>
        <strain evidence="1 2">F0309</strain>
    </source>
</reference>
<protein>
    <submittedName>
        <fullName evidence="1">Uncharacterized protein</fullName>
    </submittedName>
</protein>
<dbReference type="EMBL" id="ACYT02000053">
    <property type="protein sequence ID" value="EFF79516.1"/>
    <property type="molecule type" value="Genomic_DNA"/>
</dbReference>
<proteinExistence type="predicted"/>